<sequence>MAPLEHGKKRDNYHGDVTHGQHIVQFSVAYFGFSYVIFVPSPKPRYTCFPRYLLLPETSFGTDKPSIGISKSGGGKALHGLISKRKQMLEDVSLLKKLKINETESAICNISPFLQRHGSQVVPIGFGLDIFA</sequence>
<comment type="caution">
    <text evidence="1">The sequence shown here is derived from an EMBL/GenBank/DDBJ whole genome shotgun (WGS) entry which is preliminary data.</text>
</comment>
<protein>
    <submittedName>
        <fullName evidence="1">Uncharacterized protein</fullName>
    </submittedName>
</protein>
<evidence type="ECO:0000313" key="2">
    <source>
        <dbReference type="Proteomes" id="UP001459277"/>
    </source>
</evidence>
<accession>A0AAW2DU09</accession>
<gene>
    <name evidence="1" type="ORF">SO802_007574</name>
</gene>
<evidence type="ECO:0000313" key="1">
    <source>
        <dbReference type="EMBL" id="KAL0012466.1"/>
    </source>
</evidence>
<dbReference type="AlphaFoldDB" id="A0AAW2DU09"/>
<proteinExistence type="predicted"/>
<dbReference type="Proteomes" id="UP001459277">
    <property type="component" value="Unassembled WGS sequence"/>
</dbReference>
<reference evidence="1 2" key="1">
    <citation type="submission" date="2024-01" db="EMBL/GenBank/DDBJ databases">
        <title>A telomere-to-telomere, gap-free genome of sweet tea (Lithocarpus litseifolius).</title>
        <authorList>
            <person name="Zhou J."/>
        </authorList>
    </citation>
    <scope>NUCLEOTIDE SEQUENCE [LARGE SCALE GENOMIC DNA]</scope>
    <source>
        <strain evidence="1">Zhou-2022a</strain>
        <tissue evidence="1">Leaf</tissue>
    </source>
</reference>
<name>A0AAW2DU09_9ROSI</name>
<organism evidence="1 2">
    <name type="scientific">Lithocarpus litseifolius</name>
    <dbReference type="NCBI Taxonomy" id="425828"/>
    <lineage>
        <taxon>Eukaryota</taxon>
        <taxon>Viridiplantae</taxon>
        <taxon>Streptophyta</taxon>
        <taxon>Embryophyta</taxon>
        <taxon>Tracheophyta</taxon>
        <taxon>Spermatophyta</taxon>
        <taxon>Magnoliopsida</taxon>
        <taxon>eudicotyledons</taxon>
        <taxon>Gunneridae</taxon>
        <taxon>Pentapetalae</taxon>
        <taxon>rosids</taxon>
        <taxon>fabids</taxon>
        <taxon>Fagales</taxon>
        <taxon>Fagaceae</taxon>
        <taxon>Lithocarpus</taxon>
    </lineage>
</organism>
<keyword evidence="2" id="KW-1185">Reference proteome</keyword>
<dbReference type="EMBL" id="JAZDWU010000002">
    <property type="protein sequence ID" value="KAL0012466.1"/>
    <property type="molecule type" value="Genomic_DNA"/>
</dbReference>